<dbReference type="Proteomes" id="UP000051581">
    <property type="component" value="Unassembled WGS sequence"/>
</dbReference>
<proteinExistence type="predicted"/>
<dbReference type="PATRIC" id="fig|1423808.3.peg.210"/>
<evidence type="ECO:0000313" key="1">
    <source>
        <dbReference type="EMBL" id="KRK89973.1"/>
    </source>
</evidence>
<organism evidence="1 2">
    <name type="scientific">Lentilactobacillus sunkii DSM 19904</name>
    <dbReference type="NCBI Taxonomy" id="1423808"/>
    <lineage>
        <taxon>Bacteria</taxon>
        <taxon>Bacillati</taxon>
        <taxon>Bacillota</taxon>
        <taxon>Bacilli</taxon>
        <taxon>Lactobacillales</taxon>
        <taxon>Lactobacillaceae</taxon>
        <taxon>Lentilactobacillus</taxon>
    </lineage>
</organism>
<comment type="caution">
    <text evidence="1">The sequence shown here is derived from an EMBL/GenBank/DDBJ whole genome shotgun (WGS) entry which is preliminary data.</text>
</comment>
<dbReference type="OrthoDB" id="2324248at2"/>
<evidence type="ECO:0000313" key="2">
    <source>
        <dbReference type="Proteomes" id="UP000051581"/>
    </source>
</evidence>
<sequence>MNIKVVGDIRVGKIQPSLTGNPIVDDVLIQHFCDRLKEKLNSLQLFIDIIPDHFFDVTKPCADIILMDRRIISDLPDELIMNFKIIDIDHNDILRGNITGALKGLKRYDSGKNVSTI</sequence>
<keyword evidence="2" id="KW-1185">Reference proteome</keyword>
<protein>
    <submittedName>
        <fullName evidence="1">Uncharacterized protein</fullName>
    </submittedName>
</protein>
<reference evidence="1 2" key="1">
    <citation type="journal article" date="2015" name="Genome Announc.">
        <title>Expanding the biotechnology potential of lactobacilli through comparative genomics of 213 strains and associated genera.</title>
        <authorList>
            <person name="Sun Z."/>
            <person name="Harris H.M."/>
            <person name="McCann A."/>
            <person name="Guo C."/>
            <person name="Argimon S."/>
            <person name="Zhang W."/>
            <person name="Yang X."/>
            <person name="Jeffery I.B."/>
            <person name="Cooney J.C."/>
            <person name="Kagawa T.F."/>
            <person name="Liu W."/>
            <person name="Song Y."/>
            <person name="Salvetti E."/>
            <person name="Wrobel A."/>
            <person name="Rasinkangas P."/>
            <person name="Parkhill J."/>
            <person name="Rea M.C."/>
            <person name="O'Sullivan O."/>
            <person name="Ritari J."/>
            <person name="Douillard F.P."/>
            <person name="Paul Ross R."/>
            <person name="Yang R."/>
            <person name="Briner A.E."/>
            <person name="Felis G.E."/>
            <person name="de Vos W.M."/>
            <person name="Barrangou R."/>
            <person name="Klaenhammer T.R."/>
            <person name="Caufield P.W."/>
            <person name="Cui Y."/>
            <person name="Zhang H."/>
            <person name="O'Toole P.W."/>
        </authorList>
    </citation>
    <scope>NUCLEOTIDE SEQUENCE [LARGE SCALE GENOMIC DNA]</scope>
    <source>
        <strain evidence="1 2">DSM 19904</strain>
    </source>
</reference>
<dbReference type="EMBL" id="AZEA01000001">
    <property type="protein sequence ID" value="KRK89973.1"/>
    <property type="molecule type" value="Genomic_DNA"/>
</dbReference>
<gene>
    <name evidence="1" type="ORF">FD17_GL000211</name>
</gene>
<name>A0A0R1L2P3_9LACO</name>
<dbReference type="RefSeq" id="WP_057822864.1">
    <property type="nucleotide sequence ID" value="NZ_AZEA01000001.1"/>
</dbReference>
<dbReference type="AlphaFoldDB" id="A0A0R1L2P3"/>
<accession>A0A0R1L2P3</accession>